<accession>A0AAV7CDL0</accession>
<evidence type="ECO:0000313" key="2">
    <source>
        <dbReference type="Proteomes" id="UP000824782"/>
    </source>
</evidence>
<proteinExistence type="predicted"/>
<organism evidence="1 2">
    <name type="scientific">Engystomops pustulosus</name>
    <name type="common">Tungara frog</name>
    <name type="synonym">Physalaemus pustulosus</name>
    <dbReference type="NCBI Taxonomy" id="76066"/>
    <lineage>
        <taxon>Eukaryota</taxon>
        <taxon>Metazoa</taxon>
        <taxon>Chordata</taxon>
        <taxon>Craniata</taxon>
        <taxon>Vertebrata</taxon>
        <taxon>Euteleostomi</taxon>
        <taxon>Amphibia</taxon>
        <taxon>Batrachia</taxon>
        <taxon>Anura</taxon>
        <taxon>Neobatrachia</taxon>
        <taxon>Hyloidea</taxon>
        <taxon>Leptodactylidae</taxon>
        <taxon>Leiuperinae</taxon>
        <taxon>Engystomops</taxon>
    </lineage>
</organism>
<sequence length="69" mass="7941">MGVKEPKGSFYRSWCRLETSNITNGLLDATQFLKCSRTHVLKPCWHLHQTKEYTPKKLVTSGASLIIYQ</sequence>
<reference evidence="1" key="1">
    <citation type="thesis" date="2020" institute="ProQuest LLC" country="789 East Eisenhower Parkway, Ann Arbor, MI, USA">
        <title>Comparative Genomics and Chromosome Evolution.</title>
        <authorList>
            <person name="Mudd A.B."/>
        </authorList>
    </citation>
    <scope>NUCLEOTIDE SEQUENCE</scope>
    <source>
        <strain evidence="1">237g6f4</strain>
        <tissue evidence="1">Blood</tissue>
    </source>
</reference>
<dbReference type="Proteomes" id="UP000824782">
    <property type="component" value="Unassembled WGS sequence"/>
</dbReference>
<keyword evidence="2" id="KW-1185">Reference proteome</keyword>
<evidence type="ECO:0000313" key="1">
    <source>
        <dbReference type="EMBL" id="KAG8583104.1"/>
    </source>
</evidence>
<dbReference type="EMBL" id="WNYA01000003">
    <property type="protein sequence ID" value="KAG8583104.1"/>
    <property type="molecule type" value="Genomic_DNA"/>
</dbReference>
<name>A0AAV7CDL0_ENGPU</name>
<protein>
    <submittedName>
        <fullName evidence="1">Uncharacterized protein</fullName>
    </submittedName>
</protein>
<comment type="caution">
    <text evidence="1">The sequence shown here is derived from an EMBL/GenBank/DDBJ whole genome shotgun (WGS) entry which is preliminary data.</text>
</comment>
<dbReference type="AlphaFoldDB" id="A0AAV7CDL0"/>
<gene>
    <name evidence="1" type="ORF">GDO81_008274</name>
</gene>